<keyword evidence="9 13" id="KW-0694">RNA-binding</keyword>
<dbReference type="PANTHER" id="PTHR11451">
    <property type="entry name" value="THREONINE-TRNA LIGASE"/>
    <property type="match status" value="1"/>
</dbReference>
<sequence length="637" mass="72193">MPRYTLPDGSFQESATPASVATIAATIGAGLARAAIAGRVDGRLVDLDTVVDQDATIAIITPSTPDGLEILRHSTSHLMAQAVKELFPGAQVTIGPAVADGFYYDFDYERPFTPEDLTAIEARMEEIVKRDLPVKRQLMGRQEAIDWFLDQGERYKAEIIAEIPEDQAISLYRQGAFMDLCRGPHVPSTGRLKVFKLTRLAGAYWRGDSKNKMLQRIYGTAFADKKALEAHLTLLEEAAKRDHRRIGKELDLFSIQDDAGGGLVLWHPMGARVRQIIEDQWKEAHRAAGYEFLFTPHMANLDLWRTSGHLDFYHDSMFNPMTVDEQKYQIRPMNCPFHILVYRSQIRSHRDLPMRWAELGTVYRYEMSGVLHGLFRVRGFTQDDAHIFCRESQIEAEISAILDLTLQTLRTFGFEKFEINLSTRPEKAVGSDAIWEKATAALRGAILHHGLDYCEDVGGGAFYGPKIDVKITDAIGRKWQCSTIQLDFNLPERFDIGYIGEDGARHRPIMIHRALMGSLERFFGILIEHHAGHFPVWLAPVQAVVLTITEAYNDWAVEVEQKLRAAGLRVQTDLRNQKIGYKIREHAMQKIPWLLIVGERERAEGAVSPRDRHGKELGLIPLDEMIQRLLVESRQRA</sequence>
<keyword evidence="3 13" id="KW-0820">tRNA-binding</keyword>
<dbReference type="InterPro" id="IPR002314">
    <property type="entry name" value="aa-tRNA-synt_IIb"/>
</dbReference>
<evidence type="ECO:0000313" key="16">
    <source>
        <dbReference type="EMBL" id="GAB0055740.1"/>
    </source>
</evidence>
<dbReference type="SUPFAM" id="SSF52954">
    <property type="entry name" value="Class II aaRS ABD-related"/>
    <property type="match status" value="1"/>
</dbReference>
<dbReference type="HAMAP" id="MF_00184">
    <property type="entry name" value="Thr_tRNA_synth"/>
    <property type="match status" value="1"/>
</dbReference>
<keyword evidence="6 13" id="KW-0547">Nucleotide-binding</keyword>
<name>A0ABQ0C4C7_9PROT</name>
<dbReference type="CDD" id="cd00771">
    <property type="entry name" value="ThrRS_core"/>
    <property type="match status" value="1"/>
</dbReference>
<feature type="domain" description="Aminoacyl-transfer RNA synthetases class-II family profile" evidence="14">
    <location>
        <begin position="229"/>
        <end position="535"/>
    </location>
</feature>
<dbReference type="InterPro" id="IPR012675">
    <property type="entry name" value="Beta-grasp_dom_sf"/>
</dbReference>
<dbReference type="Gene3D" id="3.10.20.30">
    <property type="match status" value="1"/>
</dbReference>
<comment type="caution">
    <text evidence="16">The sequence shown here is derived from an EMBL/GenBank/DDBJ whole genome shotgun (WGS) entry which is preliminary data.</text>
</comment>
<dbReference type="SMART" id="SM00863">
    <property type="entry name" value="tRNA_SAD"/>
    <property type="match status" value="1"/>
</dbReference>
<dbReference type="NCBIfam" id="TIGR00418">
    <property type="entry name" value="thrS"/>
    <property type="match status" value="1"/>
</dbReference>
<comment type="subunit">
    <text evidence="13">Homodimer.</text>
</comment>
<evidence type="ECO:0000256" key="7">
    <source>
        <dbReference type="ARBA" id="ARBA00022833"/>
    </source>
</evidence>
<evidence type="ECO:0000256" key="5">
    <source>
        <dbReference type="ARBA" id="ARBA00022723"/>
    </source>
</evidence>
<dbReference type="RefSeq" id="WP_420903453.1">
    <property type="nucleotide sequence ID" value="NZ_BAAFGK010000001.1"/>
</dbReference>
<dbReference type="InterPro" id="IPR033728">
    <property type="entry name" value="ThrRS_core"/>
</dbReference>
<keyword evidence="4 13" id="KW-0436">Ligase</keyword>
<keyword evidence="8 13" id="KW-0067">ATP-binding</keyword>
<evidence type="ECO:0000259" key="15">
    <source>
        <dbReference type="PROSITE" id="PS51880"/>
    </source>
</evidence>
<dbReference type="InterPro" id="IPR012947">
    <property type="entry name" value="tRNA_SAD"/>
</dbReference>
<keyword evidence="7 13" id="KW-0862">Zinc</keyword>
<dbReference type="PANTHER" id="PTHR11451:SF44">
    <property type="entry name" value="THREONINE--TRNA LIGASE, CHLOROPLASTIC_MITOCHONDRIAL 2"/>
    <property type="match status" value="1"/>
</dbReference>
<dbReference type="Gene3D" id="3.30.54.20">
    <property type="match status" value="1"/>
</dbReference>
<organism evidence="16 17">
    <name type="scientific">Candidatus Magnetaquiglobus chichijimensis</name>
    <dbReference type="NCBI Taxonomy" id="3141448"/>
    <lineage>
        <taxon>Bacteria</taxon>
        <taxon>Pseudomonadati</taxon>
        <taxon>Pseudomonadota</taxon>
        <taxon>Magnetococcia</taxon>
        <taxon>Magnetococcales</taxon>
        <taxon>Candidatus Magnetaquicoccaceae</taxon>
        <taxon>Candidatus Magnetaquiglobus</taxon>
    </lineage>
</organism>
<comment type="cofactor">
    <cofactor evidence="13">
        <name>Zn(2+)</name>
        <dbReference type="ChEBI" id="CHEBI:29105"/>
    </cofactor>
    <text evidence="13">Binds 1 zinc ion per subunit.</text>
</comment>
<dbReference type="Gene3D" id="3.30.930.10">
    <property type="entry name" value="Bira Bifunctional Protein, Domain 2"/>
    <property type="match status" value="1"/>
</dbReference>
<evidence type="ECO:0000256" key="6">
    <source>
        <dbReference type="ARBA" id="ARBA00022741"/>
    </source>
</evidence>
<dbReference type="GO" id="GO:0004829">
    <property type="term" value="F:threonine-tRNA ligase activity"/>
    <property type="evidence" value="ECO:0007669"/>
    <property type="project" value="UniProtKB-EC"/>
</dbReference>
<comment type="subcellular location">
    <subcellularLocation>
        <location evidence="13">Cytoplasm</location>
    </subcellularLocation>
</comment>
<dbReference type="CDD" id="cd01667">
    <property type="entry name" value="TGS_ThrRS"/>
    <property type="match status" value="1"/>
</dbReference>
<evidence type="ECO:0000256" key="11">
    <source>
        <dbReference type="ARBA" id="ARBA00023146"/>
    </source>
</evidence>
<feature type="domain" description="TGS" evidence="15">
    <location>
        <begin position="1"/>
        <end position="61"/>
    </location>
</feature>
<feature type="binding site" evidence="13">
    <location>
        <position position="386"/>
    </location>
    <ligand>
        <name>Zn(2+)</name>
        <dbReference type="ChEBI" id="CHEBI:29105"/>
        <note>catalytic</note>
    </ligand>
</feature>
<dbReference type="PRINTS" id="PR01047">
    <property type="entry name" value="TRNASYNTHTHR"/>
</dbReference>
<dbReference type="CDD" id="cd00860">
    <property type="entry name" value="ThrRS_anticodon"/>
    <property type="match status" value="1"/>
</dbReference>
<keyword evidence="10 13" id="KW-0648">Protein biosynthesis</keyword>
<evidence type="ECO:0000259" key="14">
    <source>
        <dbReference type="PROSITE" id="PS50862"/>
    </source>
</evidence>
<dbReference type="Proteomes" id="UP001628193">
    <property type="component" value="Unassembled WGS sequence"/>
</dbReference>
<evidence type="ECO:0000256" key="8">
    <source>
        <dbReference type="ARBA" id="ARBA00022840"/>
    </source>
</evidence>
<dbReference type="EC" id="6.1.1.3" evidence="13"/>
<dbReference type="InterPro" id="IPR004154">
    <property type="entry name" value="Anticodon-bd"/>
</dbReference>
<dbReference type="InterPro" id="IPR018163">
    <property type="entry name" value="Thr/Ala-tRNA-synth_IIc_edit"/>
</dbReference>
<comment type="catalytic activity">
    <reaction evidence="12 13">
        <text>tRNA(Thr) + L-threonine + ATP = L-threonyl-tRNA(Thr) + AMP + diphosphate + H(+)</text>
        <dbReference type="Rhea" id="RHEA:24624"/>
        <dbReference type="Rhea" id="RHEA-COMP:9670"/>
        <dbReference type="Rhea" id="RHEA-COMP:9704"/>
        <dbReference type="ChEBI" id="CHEBI:15378"/>
        <dbReference type="ChEBI" id="CHEBI:30616"/>
        <dbReference type="ChEBI" id="CHEBI:33019"/>
        <dbReference type="ChEBI" id="CHEBI:57926"/>
        <dbReference type="ChEBI" id="CHEBI:78442"/>
        <dbReference type="ChEBI" id="CHEBI:78534"/>
        <dbReference type="ChEBI" id="CHEBI:456215"/>
        <dbReference type="EC" id="6.1.1.3"/>
    </reaction>
</comment>
<keyword evidence="17" id="KW-1185">Reference proteome</keyword>
<keyword evidence="11 13" id="KW-0030">Aminoacyl-tRNA synthetase</keyword>
<dbReference type="InterPro" id="IPR004095">
    <property type="entry name" value="TGS"/>
</dbReference>
<dbReference type="InterPro" id="IPR045864">
    <property type="entry name" value="aa-tRNA-synth_II/BPL/LPL"/>
</dbReference>
<comment type="caution">
    <text evidence="13">Lacks conserved residue(s) required for the propagation of feature annotation.</text>
</comment>
<feature type="binding site" evidence="13">
    <location>
        <position position="335"/>
    </location>
    <ligand>
        <name>Zn(2+)</name>
        <dbReference type="ChEBI" id="CHEBI:29105"/>
        <note>catalytic</note>
    </ligand>
</feature>
<accession>A0ABQ0C4C7</accession>
<dbReference type="InterPro" id="IPR012676">
    <property type="entry name" value="TGS-like"/>
</dbReference>
<evidence type="ECO:0000256" key="1">
    <source>
        <dbReference type="ARBA" id="ARBA00008226"/>
    </source>
</evidence>
<dbReference type="SUPFAM" id="SSF81271">
    <property type="entry name" value="TGS-like"/>
    <property type="match status" value="1"/>
</dbReference>
<dbReference type="InterPro" id="IPR047246">
    <property type="entry name" value="ThrRS_anticodon"/>
</dbReference>
<dbReference type="PROSITE" id="PS51880">
    <property type="entry name" value="TGS"/>
    <property type="match status" value="1"/>
</dbReference>
<dbReference type="Gene3D" id="3.30.980.10">
    <property type="entry name" value="Threonyl-trna Synthetase, Chain A, domain 2"/>
    <property type="match status" value="1"/>
</dbReference>
<evidence type="ECO:0000313" key="17">
    <source>
        <dbReference type="Proteomes" id="UP001628193"/>
    </source>
</evidence>
<evidence type="ECO:0000256" key="12">
    <source>
        <dbReference type="ARBA" id="ARBA00049515"/>
    </source>
</evidence>
<dbReference type="Gene3D" id="3.40.50.800">
    <property type="entry name" value="Anticodon-binding domain"/>
    <property type="match status" value="1"/>
</dbReference>
<dbReference type="InterPro" id="IPR006195">
    <property type="entry name" value="aa-tRNA-synth_II"/>
</dbReference>
<evidence type="ECO:0000256" key="3">
    <source>
        <dbReference type="ARBA" id="ARBA00022555"/>
    </source>
</evidence>
<dbReference type="Pfam" id="PF03129">
    <property type="entry name" value="HGTP_anticodon"/>
    <property type="match status" value="1"/>
</dbReference>
<dbReference type="Pfam" id="PF02824">
    <property type="entry name" value="TGS"/>
    <property type="match status" value="1"/>
</dbReference>
<evidence type="ECO:0000256" key="2">
    <source>
        <dbReference type="ARBA" id="ARBA00022490"/>
    </source>
</evidence>
<dbReference type="EMBL" id="BAAFGK010000001">
    <property type="protein sequence ID" value="GAB0055740.1"/>
    <property type="molecule type" value="Genomic_DNA"/>
</dbReference>
<comment type="similarity">
    <text evidence="1 13">Belongs to the class-II aminoacyl-tRNA synthetase family.</text>
</comment>
<dbReference type="InterPro" id="IPR036621">
    <property type="entry name" value="Anticodon-bd_dom_sf"/>
</dbReference>
<dbReference type="SUPFAM" id="SSF55681">
    <property type="entry name" value="Class II aaRS and biotin synthetases"/>
    <property type="match status" value="1"/>
</dbReference>
<keyword evidence="5 13" id="KW-0479">Metal-binding</keyword>
<dbReference type="Pfam" id="PF07973">
    <property type="entry name" value="tRNA_SAD"/>
    <property type="match status" value="1"/>
</dbReference>
<keyword evidence="2 13" id="KW-0963">Cytoplasm</keyword>
<reference evidence="16 17" key="1">
    <citation type="submission" date="2024-09" db="EMBL/GenBank/DDBJ databases">
        <title>Draft genome sequence of Candidatus Magnetaquicoccaceae bacterium FCR-1.</title>
        <authorList>
            <person name="Shimoshige H."/>
            <person name="Shimamura S."/>
            <person name="Taoka A."/>
            <person name="Kobayashi H."/>
            <person name="Maekawa T."/>
        </authorList>
    </citation>
    <scope>NUCLEOTIDE SEQUENCE [LARGE SCALE GENOMIC DNA]</scope>
    <source>
        <strain evidence="16 17">FCR-1</strain>
    </source>
</reference>
<evidence type="ECO:0000256" key="10">
    <source>
        <dbReference type="ARBA" id="ARBA00022917"/>
    </source>
</evidence>
<proteinExistence type="inferred from homology"/>
<feature type="binding site" evidence="13">
    <location>
        <position position="512"/>
    </location>
    <ligand>
        <name>Zn(2+)</name>
        <dbReference type="ChEBI" id="CHEBI:29105"/>
        <note>catalytic</note>
    </ligand>
</feature>
<evidence type="ECO:0000256" key="4">
    <source>
        <dbReference type="ARBA" id="ARBA00022598"/>
    </source>
</evidence>
<evidence type="ECO:0000256" key="13">
    <source>
        <dbReference type="HAMAP-Rule" id="MF_00184"/>
    </source>
</evidence>
<protein>
    <recommendedName>
        <fullName evidence="13">Threonine--tRNA ligase</fullName>
        <ecNumber evidence="13">6.1.1.3</ecNumber>
    </recommendedName>
    <alternativeName>
        <fullName evidence="13">Threonyl-tRNA synthetase</fullName>
        <shortName evidence="13">ThrRS</shortName>
    </alternativeName>
</protein>
<dbReference type="PROSITE" id="PS50862">
    <property type="entry name" value="AA_TRNA_LIGASE_II"/>
    <property type="match status" value="1"/>
</dbReference>
<dbReference type="Pfam" id="PF00587">
    <property type="entry name" value="tRNA-synt_2b"/>
    <property type="match status" value="1"/>
</dbReference>
<dbReference type="InterPro" id="IPR002320">
    <property type="entry name" value="Thr-tRNA-ligase_IIa"/>
</dbReference>
<gene>
    <name evidence="13 16" type="primary">thrS</name>
    <name evidence="16" type="ORF">SIID45300_00035</name>
</gene>
<evidence type="ECO:0000256" key="9">
    <source>
        <dbReference type="ARBA" id="ARBA00022884"/>
    </source>
</evidence>
<dbReference type="SUPFAM" id="SSF55186">
    <property type="entry name" value="ThrRS/AlaRS common domain"/>
    <property type="match status" value="1"/>
</dbReference>